<dbReference type="InterPro" id="IPR004443">
    <property type="entry name" value="YjeF_N_dom"/>
</dbReference>
<keyword evidence="7 17" id="KW-0067">ATP-binding</keyword>
<comment type="caution">
    <text evidence="22">The sequence shown here is derived from an EMBL/GenBank/DDBJ whole genome shotgun (WGS) entry which is preliminary data.</text>
</comment>
<feature type="binding site" evidence="17">
    <location>
        <position position="262"/>
    </location>
    <ligand>
        <name>(6S)-NADPHX</name>
        <dbReference type="ChEBI" id="CHEBI:64076"/>
    </ligand>
</feature>
<dbReference type="InterPro" id="IPR030677">
    <property type="entry name" value="Nnr"/>
</dbReference>
<evidence type="ECO:0000256" key="7">
    <source>
        <dbReference type="ARBA" id="ARBA00022840"/>
    </source>
</evidence>
<feature type="binding site" evidence="18">
    <location>
        <begin position="131"/>
        <end position="137"/>
    </location>
    <ligand>
        <name>(6S)-NADPHX</name>
        <dbReference type="ChEBI" id="CHEBI:64076"/>
    </ligand>
</feature>
<comment type="catalytic activity">
    <reaction evidence="15 17 19">
        <text>(6S)-NADHX + ADP = AMP + phosphate + NADH + H(+)</text>
        <dbReference type="Rhea" id="RHEA:32223"/>
        <dbReference type="ChEBI" id="CHEBI:15378"/>
        <dbReference type="ChEBI" id="CHEBI:43474"/>
        <dbReference type="ChEBI" id="CHEBI:57945"/>
        <dbReference type="ChEBI" id="CHEBI:64074"/>
        <dbReference type="ChEBI" id="CHEBI:456215"/>
        <dbReference type="ChEBI" id="CHEBI:456216"/>
        <dbReference type="EC" id="4.2.1.136"/>
    </reaction>
</comment>
<evidence type="ECO:0000256" key="19">
    <source>
        <dbReference type="PIRNR" id="PIRNR017184"/>
    </source>
</evidence>
<dbReference type="InterPro" id="IPR000631">
    <property type="entry name" value="CARKD"/>
</dbReference>
<comment type="catalytic activity">
    <reaction evidence="1 18 19">
        <text>(6R)-NADHX = (6S)-NADHX</text>
        <dbReference type="Rhea" id="RHEA:32215"/>
        <dbReference type="ChEBI" id="CHEBI:64074"/>
        <dbReference type="ChEBI" id="CHEBI:64075"/>
        <dbReference type="EC" id="5.1.99.6"/>
    </reaction>
</comment>
<evidence type="ECO:0000256" key="1">
    <source>
        <dbReference type="ARBA" id="ARBA00000013"/>
    </source>
</evidence>
<evidence type="ECO:0000256" key="14">
    <source>
        <dbReference type="ARBA" id="ARBA00025153"/>
    </source>
</evidence>
<dbReference type="CDD" id="cd01171">
    <property type="entry name" value="YXKO-related"/>
    <property type="match status" value="1"/>
</dbReference>
<comment type="similarity">
    <text evidence="17">Belongs to the NnrD/CARKD family.</text>
</comment>
<sequence>MEIITAQKMRDIDRFSIENIGIPSMVLMENAALKVLKNIDINVVNSFTIICGNGNNGGDGLALARHLIVLKKQVDIFIIGSEYTLSKDCENNYKILCNMNVKVLFIKTVEDIEFIRKSMERKDIVIDAIFGTGLSRDIKGIHKEVIFSINKINSYIISIDIPSGLNSDTGEILGCCVKANKTISFQFYKKGFLNYESFKYIGELIVENIGIPQSVTKNFFINDYLVEKNSVKSIIPIRTNYLHKGNFGRTSIVAGSVGFTGAAYIATQAAVRSGAGLVTLCCPEKIQDILSNKLVEAMTLSFKDKEKLNDILKKSDSIAVGPGMGNNEGTLKILSNIIRYTNSPIVIDADAINVLKDNLEMLKEKNNKIVLTPHVGEMSKITGISIDTINKNRIDIARQFAKEYDIIVLLKGYNTIITDGITTMVNTTGNSAMASGGMGDCLTGIIAALMSQGLDAFEAAYVGAYIHGYSGDKLSKNKFCVNATDILEEIPFTLKELQGITS</sequence>
<feature type="binding site" evidence="18">
    <location>
        <position position="56"/>
    </location>
    <ligand>
        <name>K(+)</name>
        <dbReference type="ChEBI" id="CHEBI:29103"/>
    </ligand>
</feature>
<dbReference type="InterPro" id="IPR036652">
    <property type="entry name" value="YjeF_N_dom_sf"/>
</dbReference>
<dbReference type="InterPro" id="IPR029056">
    <property type="entry name" value="Ribokinase-like"/>
</dbReference>
<evidence type="ECO:0000256" key="4">
    <source>
        <dbReference type="ARBA" id="ARBA00009524"/>
    </source>
</evidence>
<dbReference type="GO" id="GO:0052856">
    <property type="term" value="F:NAD(P)HX epimerase activity"/>
    <property type="evidence" value="ECO:0007669"/>
    <property type="project" value="UniProtKB-UniRule"/>
</dbReference>
<evidence type="ECO:0000256" key="2">
    <source>
        <dbReference type="ARBA" id="ARBA00000909"/>
    </source>
</evidence>
<protein>
    <recommendedName>
        <fullName evidence="19">Bifunctional NAD(P)H-hydrate repair enzyme</fullName>
    </recommendedName>
    <alternativeName>
        <fullName evidence="19">Nicotinamide nucleotide repair protein</fullName>
    </alternativeName>
    <domain>
        <recommendedName>
            <fullName evidence="19">ADP-dependent (S)-NAD(P)H-hydrate dehydratase</fullName>
            <ecNumber evidence="19">4.2.1.136</ecNumber>
        </recommendedName>
        <alternativeName>
            <fullName evidence="19">ADP-dependent NAD(P)HX dehydratase</fullName>
        </alternativeName>
    </domain>
    <domain>
        <recommendedName>
            <fullName evidence="19">NAD(P)H-hydrate epimerase</fullName>
            <ecNumber evidence="19">5.1.99.6</ecNumber>
        </recommendedName>
    </domain>
</protein>
<dbReference type="EC" id="4.2.1.136" evidence="19"/>
<dbReference type="PANTHER" id="PTHR12592">
    <property type="entry name" value="ATP-DEPENDENT (S)-NAD(P)H-HYDRATE DEHYDRATASE FAMILY MEMBER"/>
    <property type="match status" value="1"/>
</dbReference>
<feature type="binding site" evidence="18">
    <location>
        <position position="160"/>
    </location>
    <ligand>
        <name>(6S)-NADPHX</name>
        <dbReference type="ChEBI" id="CHEBI:64076"/>
    </ligand>
</feature>
<evidence type="ECO:0000256" key="12">
    <source>
        <dbReference type="ARBA" id="ARBA00023239"/>
    </source>
</evidence>
<keyword evidence="9 18" id="KW-0630">Potassium</keyword>
<dbReference type="HAMAP" id="MF_01965">
    <property type="entry name" value="NADHX_dehydratase"/>
    <property type="match status" value="1"/>
</dbReference>
<dbReference type="NCBIfam" id="TIGR00196">
    <property type="entry name" value="yjeF_cterm"/>
    <property type="match status" value="1"/>
</dbReference>
<comment type="similarity">
    <text evidence="4 19">In the C-terminal section; belongs to the NnrD/CARKD family.</text>
</comment>
<evidence type="ECO:0000256" key="10">
    <source>
        <dbReference type="ARBA" id="ARBA00023027"/>
    </source>
</evidence>
<evidence type="ECO:0000256" key="11">
    <source>
        <dbReference type="ARBA" id="ARBA00023235"/>
    </source>
</evidence>
<dbReference type="GO" id="GO:0046872">
    <property type="term" value="F:metal ion binding"/>
    <property type="evidence" value="ECO:0007669"/>
    <property type="project" value="UniProtKB-UniRule"/>
</dbReference>
<feature type="binding site" evidence="18">
    <location>
        <begin position="55"/>
        <end position="59"/>
    </location>
    <ligand>
        <name>(6S)-NADPHX</name>
        <dbReference type="ChEBI" id="CHEBI:64076"/>
    </ligand>
</feature>
<feature type="binding site" evidence="18">
    <location>
        <position position="127"/>
    </location>
    <ligand>
        <name>K(+)</name>
        <dbReference type="ChEBI" id="CHEBI:29103"/>
    </ligand>
</feature>
<feature type="binding site" evidence="18">
    <location>
        <position position="163"/>
    </location>
    <ligand>
        <name>K(+)</name>
        <dbReference type="ChEBI" id="CHEBI:29103"/>
    </ligand>
</feature>
<feature type="domain" description="YjeF C-terminal" evidence="20">
    <location>
        <begin position="227"/>
        <end position="497"/>
    </location>
</feature>
<comment type="catalytic activity">
    <reaction evidence="2 18 19">
        <text>(6R)-NADPHX = (6S)-NADPHX</text>
        <dbReference type="Rhea" id="RHEA:32227"/>
        <dbReference type="ChEBI" id="CHEBI:64076"/>
        <dbReference type="ChEBI" id="CHEBI:64077"/>
        <dbReference type="EC" id="5.1.99.6"/>
    </reaction>
</comment>
<proteinExistence type="inferred from homology"/>
<feature type="binding site" evidence="17">
    <location>
        <position position="440"/>
    </location>
    <ligand>
        <name>(6S)-NADPHX</name>
        <dbReference type="ChEBI" id="CHEBI:64076"/>
    </ligand>
</feature>
<comment type="caution">
    <text evidence="18">Lacks conserved residue(s) required for the propagation of feature annotation.</text>
</comment>
<feature type="domain" description="YjeF N-terminal" evidence="21">
    <location>
        <begin position="9"/>
        <end position="217"/>
    </location>
</feature>
<dbReference type="Gene3D" id="3.40.1190.20">
    <property type="match status" value="1"/>
</dbReference>
<keyword evidence="12 17" id="KW-0456">Lyase</keyword>
<evidence type="ECO:0000256" key="8">
    <source>
        <dbReference type="ARBA" id="ARBA00022857"/>
    </source>
</evidence>
<dbReference type="Pfam" id="PF01256">
    <property type="entry name" value="Carb_kinase"/>
    <property type="match status" value="1"/>
</dbReference>
<feature type="binding site" evidence="17">
    <location>
        <begin position="411"/>
        <end position="415"/>
    </location>
    <ligand>
        <name>AMP</name>
        <dbReference type="ChEBI" id="CHEBI:456215"/>
    </ligand>
</feature>
<comment type="function">
    <text evidence="17">Catalyzes the dehydration of the S-form of NAD(P)HX at the expense of ADP, which is converted to AMP. Together with NAD(P)HX epimerase, which catalyzes the epimerization of the S- and R-forms, the enzyme allows the repair of both epimers of NAD(P)HX, a damaged form of NAD(P)H that is a result of enzymatic or heat-dependent hydration.</text>
</comment>
<keyword evidence="11 18" id="KW-0413">Isomerase</keyword>
<dbReference type="FunFam" id="3.40.50.10260:FF:000003">
    <property type="entry name" value="Multifunctional fusion protein"/>
    <property type="match status" value="1"/>
</dbReference>
<keyword evidence="6 17" id="KW-0547">Nucleotide-binding</keyword>
<comment type="function">
    <text evidence="14 19">Bifunctional enzyme that catalyzes the epimerization of the S- and R-forms of NAD(P)HX and the dehydration of the S-form of NAD(P)HX at the expense of ADP, which is converted to AMP. This allows the repair of both epimers of NAD(P)HX, a damaged form of NAD(P)H that is a result of enzymatic or heat-dependent hydration.</text>
</comment>
<name>A0A9P2G6W8_CLOBO</name>
<dbReference type="PROSITE" id="PS51383">
    <property type="entry name" value="YJEF_C_3"/>
    <property type="match status" value="1"/>
</dbReference>
<dbReference type="PROSITE" id="PS51385">
    <property type="entry name" value="YJEF_N"/>
    <property type="match status" value="1"/>
</dbReference>
<dbReference type="GO" id="GO:0046496">
    <property type="term" value="P:nicotinamide nucleotide metabolic process"/>
    <property type="evidence" value="ECO:0007669"/>
    <property type="project" value="UniProtKB-UniRule"/>
</dbReference>
<reference evidence="22 23" key="1">
    <citation type="submission" date="2009-10" db="EMBL/GenBank/DDBJ databases">
        <authorList>
            <person name="Shrivastava S."/>
            <person name="Brinkac L.B."/>
            <person name="Brown J.L."/>
            <person name="Bruce D.B."/>
            <person name="Detter C."/>
            <person name="Green L.D."/>
            <person name="Munk C.A."/>
            <person name="Rogers Y.C."/>
            <person name="Tapia R."/>
            <person name="Saunders E.S."/>
            <person name="Sims D.R."/>
            <person name="Smith L.A."/>
            <person name="Smith T.J."/>
            <person name="Sutton G."/>
            <person name="Brettin T."/>
        </authorList>
    </citation>
    <scope>NUCLEOTIDE SEQUENCE [LARGE SCALE GENOMIC DNA]</scope>
    <source>
        <strain evidence="23">D str. 1873</strain>
    </source>
</reference>
<dbReference type="PIRSF" id="PIRSF017184">
    <property type="entry name" value="Nnr"/>
    <property type="match status" value="1"/>
</dbReference>
<evidence type="ECO:0000259" key="20">
    <source>
        <dbReference type="PROSITE" id="PS51383"/>
    </source>
</evidence>
<comment type="similarity">
    <text evidence="18">Belongs to the NnrE/AIBP family.</text>
</comment>
<feature type="binding site" evidence="17">
    <location>
        <position position="374"/>
    </location>
    <ligand>
        <name>(6S)-NADPHX</name>
        <dbReference type="ChEBI" id="CHEBI:64076"/>
    </ligand>
</feature>
<dbReference type="PANTHER" id="PTHR12592:SF0">
    <property type="entry name" value="ATP-DEPENDENT (S)-NAD(P)H-HYDRATE DEHYDRATASE"/>
    <property type="match status" value="1"/>
</dbReference>
<feature type="binding site" evidence="17">
    <location>
        <position position="439"/>
    </location>
    <ligand>
        <name>AMP</name>
        <dbReference type="ChEBI" id="CHEBI:456215"/>
    </ligand>
</feature>
<evidence type="ECO:0000256" key="9">
    <source>
        <dbReference type="ARBA" id="ARBA00022958"/>
    </source>
</evidence>
<dbReference type="EMBL" id="ACSJ01000007">
    <property type="protein sequence ID" value="EES91098.1"/>
    <property type="molecule type" value="Genomic_DNA"/>
</dbReference>
<dbReference type="GO" id="GO:0005524">
    <property type="term" value="F:ATP binding"/>
    <property type="evidence" value="ECO:0007669"/>
    <property type="project" value="UniProtKB-UniRule"/>
</dbReference>
<feature type="binding site" evidence="17">
    <location>
        <position position="323"/>
    </location>
    <ligand>
        <name>(6S)-NADPHX</name>
        <dbReference type="ChEBI" id="CHEBI:64076"/>
    </ligand>
</feature>
<comment type="similarity">
    <text evidence="3 19">In the N-terminal section; belongs to the NnrE/AIBP family.</text>
</comment>
<keyword evidence="10 17" id="KW-0520">NAD</keyword>
<dbReference type="Gene3D" id="3.40.50.10260">
    <property type="entry name" value="YjeF N-terminal domain"/>
    <property type="match status" value="1"/>
</dbReference>
<gene>
    <name evidence="18" type="primary">nnrE</name>
    <name evidence="17" type="synonym">nnrD</name>
    <name evidence="22" type="ORF">CLG_B1780</name>
</gene>
<keyword evidence="8 17" id="KW-0521">NADP</keyword>
<accession>A0A9P2G6W8</accession>
<dbReference type="GO" id="GO:0110051">
    <property type="term" value="P:metabolite repair"/>
    <property type="evidence" value="ECO:0007669"/>
    <property type="project" value="TreeGrafter"/>
</dbReference>
<evidence type="ECO:0000256" key="17">
    <source>
        <dbReference type="HAMAP-Rule" id="MF_01965"/>
    </source>
</evidence>
<evidence type="ECO:0000256" key="18">
    <source>
        <dbReference type="HAMAP-Rule" id="MF_01966"/>
    </source>
</evidence>
<dbReference type="Pfam" id="PF03853">
    <property type="entry name" value="YjeF_N"/>
    <property type="match status" value="1"/>
</dbReference>
<organism evidence="22 23">
    <name type="scientific">Clostridium botulinum D str. 1873</name>
    <dbReference type="NCBI Taxonomy" id="592027"/>
    <lineage>
        <taxon>Bacteria</taxon>
        <taxon>Bacillati</taxon>
        <taxon>Bacillota</taxon>
        <taxon>Clostridia</taxon>
        <taxon>Eubacteriales</taxon>
        <taxon>Clostridiaceae</taxon>
        <taxon>Clostridium</taxon>
    </lineage>
</organism>
<comment type="subunit">
    <text evidence="17">Homotetramer.</text>
</comment>
<dbReference type="SUPFAM" id="SSF64153">
    <property type="entry name" value="YjeF N-terminal domain-like"/>
    <property type="match status" value="1"/>
</dbReference>
<evidence type="ECO:0000313" key="22">
    <source>
        <dbReference type="EMBL" id="EES91098.1"/>
    </source>
</evidence>
<dbReference type="Proteomes" id="UP000006160">
    <property type="component" value="Unassembled WGS sequence"/>
</dbReference>
<evidence type="ECO:0000256" key="3">
    <source>
        <dbReference type="ARBA" id="ARBA00006001"/>
    </source>
</evidence>
<dbReference type="SUPFAM" id="SSF53613">
    <property type="entry name" value="Ribokinase-like"/>
    <property type="match status" value="1"/>
</dbReference>
<evidence type="ECO:0000256" key="6">
    <source>
        <dbReference type="ARBA" id="ARBA00022741"/>
    </source>
</evidence>
<dbReference type="RefSeq" id="WP_003375634.1">
    <property type="nucleotide sequence ID" value="NZ_ACSJ01000007.1"/>
</dbReference>
<evidence type="ECO:0000256" key="15">
    <source>
        <dbReference type="ARBA" id="ARBA00048238"/>
    </source>
</evidence>
<dbReference type="AlphaFoldDB" id="A0A9P2G6W8"/>
<dbReference type="EC" id="5.1.99.6" evidence="19"/>
<evidence type="ECO:0000256" key="5">
    <source>
        <dbReference type="ARBA" id="ARBA00022723"/>
    </source>
</evidence>
<keyword evidence="5 18" id="KW-0479">Metal-binding</keyword>
<comment type="cofactor">
    <cofactor evidence="18 19">
        <name>K(+)</name>
        <dbReference type="ChEBI" id="CHEBI:29103"/>
    </cofactor>
    <text evidence="18 19">Binds 1 potassium ion per subunit.</text>
</comment>
<evidence type="ECO:0000256" key="16">
    <source>
        <dbReference type="ARBA" id="ARBA00049209"/>
    </source>
</evidence>
<dbReference type="NCBIfam" id="TIGR00197">
    <property type="entry name" value="yjeF_nterm"/>
    <property type="match status" value="1"/>
</dbReference>
<keyword evidence="13" id="KW-0511">Multifunctional enzyme</keyword>
<evidence type="ECO:0000313" key="23">
    <source>
        <dbReference type="Proteomes" id="UP000006160"/>
    </source>
</evidence>
<comment type="cofactor">
    <cofactor evidence="17">
        <name>Mg(2+)</name>
        <dbReference type="ChEBI" id="CHEBI:18420"/>
    </cofactor>
</comment>
<comment type="catalytic activity">
    <reaction evidence="16 17 19">
        <text>(6S)-NADPHX + ADP = AMP + phosphate + NADPH + H(+)</text>
        <dbReference type="Rhea" id="RHEA:32235"/>
        <dbReference type="ChEBI" id="CHEBI:15378"/>
        <dbReference type="ChEBI" id="CHEBI:43474"/>
        <dbReference type="ChEBI" id="CHEBI:57783"/>
        <dbReference type="ChEBI" id="CHEBI:64076"/>
        <dbReference type="ChEBI" id="CHEBI:456215"/>
        <dbReference type="ChEBI" id="CHEBI:456216"/>
        <dbReference type="EC" id="4.2.1.136"/>
    </reaction>
</comment>
<evidence type="ECO:0000259" key="21">
    <source>
        <dbReference type="PROSITE" id="PS51385"/>
    </source>
</evidence>
<comment type="function">
    <text evidence="18">Catalyzes the epimerization of the S- and R-forms of NAD(P)HX, a damaged form of NAD(P)H that is a result of enzymatic or heat-dependent hydration. This is a prerequisite for the S-specific NAD(P)H-hydrate dehydratase to allow the repair of both epimers of NAD(P)HX.</text>
</comment>
<dbReference type="GO" id="GO:0052855">
    <property type="term" value="F:ADP-dependent NAD(P)H-hydrate dehydratase activity"/>
    <property type="evidence" value="ECO:0007669"/>
    <property type="project" value="UniProtKB-UniRule"/>
</dbReference>
<evidence type="ECO:0000256" key="13">
    <source>
        <dbReference type="ARBA" id="ARBA00023268"/>
    </source>
</evidence>
<dbReference type="HAMAP" id="MF_01966">
    <property type="entry name" value="NADHX_epimerase"/>
    <property type="match status" value="1"/>
</dbReference>